<dbReference type="AlphaFoldDB" id="A0A9D4MTP1"/>
<name>A0A9D4MTP1_DREPO</name>
<feature type="transmembrane region" description="Helical" evidence="2">
    <location>
        <begin position="215"/>
        <end position="234"/>
    </location>
</feature>
<dbReference type="OrthoDB" id="6082754at2759"/>
<organism evidence="3 4">
    <name type="scientific">Dreissena polymorpha</name>
    <name type="common">Zebra mussel</name>
    <name type="synonym">Mytilus polymorpha</name>
    <dbReference type="NCBI Taxonomy" id="45954"/>
    <lineage>
        <taxon>Eukaryota</taxon>
        <taxon>Metazoa</taxon>
        <taxon>Spiralia</taxon>
        <taxon>Lophotrochozoa</taxon>
        <taxon>Mollusca</taxon>
        <taxon>Bivalvia</taxon>
        <taxon>Autobranchia</taxon>
        <taxon>Heteroconchia</taxon>
        <taxon>Euheterodonta</taxon>
        <taxon>Imparidentia</taxon>
        <taxon>Neoheterodontei</taxon>
        <taxon>Myida</taxon>
        <taxon>Dreissenoidea</taxon>
        <taxon>Dreissenidae</taxon>
        <taxon>Dreissena</taxon>
    </lineage>
</organism>
<keyword evidence="1" id="KW-0175">Coiled coil</keyword>
<evidence type="ECO:0000256" key="2">
    <source>
        <dbReference type="SAM" id="Phobius"/>
    </source>
</evidence>
<dbReference type="Proteomes" id="UP000828390">
    <property type="component" value="Unassembled WGS sequence"/>
</dbReference>
<feature type="transmembrane region" description="Helical" evidence="2">
    <location>
        <begin position="59"/>
        <end position="77"/>
    </location>
</feature>
<reference evidence="3" key="1">
    <citation type="journal article" date="2019" name="bioRxiv">
        <title>The Genome of the Zebra Mussel, Dreissena polymorpha: A Resource for Invasive Species Research.</title>
        <authorList>
            <person name="McCartney M.A."/>
            <person name="Auch B."/>
            <person name="Kono T."/>
            <person name="Mallez S."/>
            <person name="Zhang Y."/>
            <person name="Obille A."/>
            <person name="Becker A."/>
            <person name="Abrahante J.E."/>
            <person name="Garbe J."/>
            <person name="Badalamenti J.P."/>
            <person name="Herman A."/>
            <person name="Mangelson H."/>
            <person name="Liachko I."/>
            <person name="Sullivan S."/>
            <person name="Sone E.D."/>
            <person name="Koren S."/>
            <person name="Silverstein K.A.T."/>
            <person name="Beckman K.B."/>
            <person name="Gohl D.M."/>
        </authorList>
    </citation>
    <scope>NUCLEOTIDE SEQUENCE</scope>
    <source>
        <strain evidence="3">Duluth1</strain>
        <tissue evidence="3">Whole animal</tissue>
    </source>
</reference>
<gene>
    <name evidence="3" type="ORF">DPMN_007095</name>
</gene>
<feature type="transmembrane region" description="Helical" evidence="2">
    <location>
        <begin position="89"/>
        <end position="110"/>
    </location>
</feature>
<dbReference type="Pfam" id="PF15111">
    <property type="entry name" value="TMEM101"/>
    <property type="match status" value="1"/>
</dbReference>
<keyword evidence="2" id="KW-0472">Membrane</keyword>
<dbReference type="GO" id="GO:0043123">
    <property type="term" value="P:positive regulation of canonical NF-kappaB signal transduction"/>
    <property type="evidence" value="ECO:0007669"/>
    <property type="project" value="TreeGrafter"/>
</dbReference>
<protein>
    <submittedName>
        <fullName evidence="3">Uncharacterized protein</fullName>
    </submittedName>
</protein>
<evidence type="ECO:0000256" key="1">
    <source>
        <dbReference type="SAM" id="Coils"/>
    </source>
</evidence>
<dbReference type="InterPro" id="IPR029371">
    <property type="entry name" value="TMEM101"/>
</dbReference>
<reference evidence="3" key="2">
    <citation type="submission" date="2020-11" db="EMBL/GenBank/DDBJ databases">
        <authorList>
            <person name="McCartney M.A."/>
            <person name="Auch B."/>
            <person name="Kono T."/>
            <person name="Mallez S."/>
            <person name="Becker A."/>
            <person name="Gohl D.M."/>
            <person name="Silverstein K.A.T."/>
            <person name="Koren S."/>
            <person name="Bechman K.B."/>
            <person name="Herman A."/>
            <person name="Abrahante J.E."/>
            <person name="Garbe J."/>
        </authorList>
    </citation>
    <scope>NUCLEOTIDE SEQUENCE</scope>
    <source>
        <strain evidence="3">Duluth1</strain>
        <tissue evidence="3">Whole animal</tissue>
    </source>
</reference>
<dbReference type="PANTHER" id="PTHR31034:SF2">
    <property type="entry name" value="TRANSMEMBRANE PROTEIN 101"/>
    <property type="match status" value="1"/>
</dbReference>
<feature type="coiled-coil region" evidence="1">
    <location>
        <begin position="287"/>
        <end position="314"/>
    </location>
</feature>
<keyword evidence="4" id="KW-1185">Reference proteome</keyword>
<feature type="transmembrane region" description="Helical" evidence="2">
    <location>
        <begin position="148"/>
        <end position="165"/>
    </location>
</feature>
<keyword evidence="2" id="KW-0812">Transmembrane</keyword>
<sequence length="315" mass="36041">MTGKKEAHTKGATDVPKSLQKPKVSFGLRFSDIWQNPELVLTNMATSWWSKAGSVIPEFVLGKFPFVQMITLLMLLAERALKMEKYPPMHPYIIYAVCGLCLLSGMMMSAKIRVKYASLLYCLVLIYLSANAYFNTQFNYSRHVRNRISSRHLGCLGIFILYAFIKSDRTSALMQRIGELCIAVYLCAQAYLFNESYEDKKAIMDLIPGGNYARYALTLVFACAGLCFISGYFLKDISLAVTFVLIVFMVLVDIKFSFWTYRGMSYWNQARLLADNVNLLFGFFLCANHYENLSKDARDAVEQAHEEEEEREKQD</sequence>
<comment type="caution">
    <text evidence="3">The sequence shown here is derived from an EMBL/GenBank/DDBJ whole genome shotgun (WGS) entry which is preliminary data.</text>
</comment>
<accession>A0A9D4MTP1</accession>
<evidence type="ECO:0000313" key="4">
    <source>
        <dbReference type="Proteomes" id="UP000828390"/>
    </source>
</evidence>
<feature type="transmembrane region" description="Helical" evidence="2">
    <location>
        <begin position="240"/>
        <end position="261"/>
    </location>
</feature>
<dbReference type="EMBL" id="JAIWYP010000001">
    <property type="protein sequence ID" value="KAH3883145.1"/>
    <property type="molecule type" value="Genomic_DNA"/>
</dbReference>
<dbReference type="PANTHER" id="PTHR31034">
    <property type="entry name" value="TRANSMEMBRANE PROTEIN 101"/>
    <property type="match status" value="1"/>
</dbReference>
<feature type="transmembrane region" description="Helical" evidence="2">
    <location>
        <begin position="116"/>
        <end position="136"/>
    </location>
</feature>
<evidence type="ECO:0000313" key="3">
    <source>
        <dbReference type="EMBL" id="KAH3883145.1"/>
    </source>
</evidence>
<proteinExistence type="predicted"/>
<keyword evidence="2" id="KW-1133">Transmembrane helix</keyword>